<keyword evidence="7" id="KW-0067">ATP-binding</keyword>
<evidence type="ECO:0000259" key="11">
    <source>
        <dbReference type="SMART" id="SM00387"/>
    </source>
</evidence>
<keyword evidence="10" id="KW-0472">Membrane</keyword>
<dbReference type="InterPro" id="IPR025828">
    <property type="entry name" value="Put_sensor_dom"/>
</dbReference>
<dbReference type="Pfam" id="PF13796">
    <property type="entry name" value="Sensor"/>
    <property type="match status" value="1"/>
</dbReference>
<dbReference type="OrthoDB" id="5241729at2"/>
<gene>
    <name evidence="12" type="ORF">ETD83_13675</name>
</gene>
<evidence type="ECO:0000256" key="8">
    <source>
        <dbReference type="ARBA" id="ARBA00023012"/>
    </source>
</evidence>
<dbReference type="GO" id="GO:0016020">
    <property type="term" value="C:membrane"/>
    <property type="evidence" value="ECO:0007669"/>
    <property type="project" value="InterPro"/>
</dbReference>
<dbReference type="GO" id="GO:0046983">
    <property type="term" value="F:protein dimerization activity"/>
    <property type="evidence" value="ECO:0007669"/>
    <property type="project" value="InterPro"/>
</dbReference>
<feature type="transmembrane region" description="Helical" evidence="10">
    <location>
        <begin position="104"/>
        <end position="128"/>
    </location>
</feature>
<comment type="catalytic activity">
    <reaction evidence="1">
        <text>ATP + protein L-histidine = ADP + protein N-phospho-L-histidine.</text>
        <dbReference type="EC" id="2.7.13.3"/>
    </reaction>
</comment>
<accession>A0A5C4JD56</accession>
<feature type="transmembrane region" description="Helical" evidence="10">
    <location>
        <begin position="159"/>
        <end position="177"/>
    </location>
</feature>
<feature type="domain" description="Histidine kinase/HSP90-like ATPase" evidence="11">
    <location>
        <begin position="325"/>
        <end position="415"/>
    </location>
</feature>
<keyword evidence="4" id="KW-0808">Transferase</keyword>
<dbReference type="Gene3D" id="3.30.565.10">
    <property type="entry name" value="Histidine kinase-like ATPase, C-terminal domain"/>
    <property type="match status" value="1"/>
</dbReference>
<evidence type="ECO:0000313" key="12">
    <source>
        <dbReference type="EMBL" id="TMR01903.1"/>
    </source>
</evidence>
<dbReference type="RefSeq" id="WP_138645485.1">
    <property type="nucleotide sequence ID" value="NZ_VCKW01000056.1"/>
</dbReference>
<dbReference type="PANTHER" id="PTHR24421:SF10">
    <property type="entry name" value="NITRATE_NITRITE SENSOR PROTEIN NARQ"/>
    <property type="match status" value="1"/>
</dbReference>
<dbReference type="EC" id="2.7.13.3" evidence="2"/>
<dbReference type="Gene3D" id="1.20.5.1930">
    <property type="match status" value="1"/>
</dbReference>
<dbReference type="EMBL" id="VCKW01000056">
    <property type="protein sequence ID" value="TMR01903.1"/>
    <property type="molecule type" value="Genomic_DNA"/>
</dbReference>
<dbReference type="InterPro" id="IPR050482">
    <property type="entry name" value="Sensor_HK_TwoCompSys"/>
</dbReference>
<name>A0A5C4JD56_9ACTN</name>
<keyword evidence="3" id="KW-0597">Phosphoprotein</keyword>
<dbReference type="SUPFAM" id="SSF55874">
    <property type="entry name" value="ATPase domain of HSP90 chaperone/DNA topoisomerase II/histidine kinase"/>
    <property type="match status" value="1"/>
</dbReference>
<dbReference type="Pfam" id="PF02518">
    <property type="entry name" value="HATPase_c"/>
    <property type="match status" value="1"/>
</dbReference>
<dbReference type="AlphaFoldDB" id="A0A5C4JD56"/>
<dbReference type="InterPro" id="IPR036890">
    <property type="entry name" value="HATPase_C_sf"/>
</dbReference>
<feature type="transmembrane region" description="Helical" evidence="10">
    <location>
        <begin position="29"/>
        <end position="50"/>
    </location>
</feature>
<evidence type="ECO:0000256" key="5">
    <source>
        <dbReference type="ARBA" id="ARBA00022741"/>
    </source>
</evidence>
<evidence type="ECO:0000256" key="9">
    <source>
        <dbReference type="SAM" id="MobiDB-lite"/>
    </source>
</evidence>
<dbReference type="InterPro" id="IPR003594">
    <property type="entry name" value="HATPase_dom"/>
</dbReference>
<keyword evidence="5" id="KW-0547">Nucleotide-binding</keyword>
<keyword evidence="10" id="KW-0812">Transmembrane</keyword>
<dbReference type="SMART" id="SM00387">
    <property type="entry name" value="HATPase_c"/>
    <property type="match status" value="1"/>
</dbReference>
<dbReference type="PANTHER" id="PTHR24421">
    <property type="entry name" value="NITRATE/NITRITE SENSOR PROTEIN NARX-RELATED"/>
    <property type="match status" value="1"/>
</dbReference>
<evidence type="ECO:0000313" key="13">
    <source>
        <dbReference type="Proteomes" id="UP000309174"/>
    </source>
</evidence>
<dbReference type="CDD" id="cd16917">
    <property type="entry name" value="HATPase_UhpB-NarQ-NarX-like"/>
    <property type="match status" value="1"/>
</dbReference>
<evidence type="ECO:0000256" key="7">
    <source>
        <dbReference type="ARBA" id="ARBA00022840"/>
    </source>
</evidence>
<evidence type="ECO:0000256" key="1">
    <source>
        <dbReference type="ARBA" id="ARBA00000085"/>
    </source>
</evidence>
<dbReference type="Pfam" id="PF07730">
    <property type="entry name" value="HisKA_3"/>
    <property type="match status" value="1"/>
</dbReference>
<dbReference type="InterPro" id="IPR011712">
    <property type="entry name" value="Sig_transdc_His_kin_sub3_dim/P"/>
</dbReference>
<comment type="caution">
    <text evidence="12">The sequence shown here is derived from an EMBL/GenBank/DDBJ whole genome shotgun (WGS) entry which is preliminary data.</text>
</comment>
<protein>
    <recommendedName>
        <fullName evidence="2">histidine kinase</fullName>
        <ecNumber evidence="2">2.7.13.3</ecNumber>
    </recommendedName>
</protein>
<evidence type="ECO:0000256" key="6">
    <source>
        <dbReference type="ARBA" id="ARBA00022777"/>
    </source>
</evidence>
<dbReference type="GO" id="GO:0000155">
    <property type="term" value="F:phosphorelay sensor kinase activity"/>
    <property type="evidence" value="ECO:0007669"/>
    <property type="project" value="InterPro"/>
</dbReference>
<proteinExistence type="predicted"/>
<feature type="region of interest" description="Disordered" evidence="9">
    <location>
        <begin position="395"/>
        <end position="415"/>
    </location>
</feature>
<organism evidence="12 13">
    <name type="scientific">Actinomadura soli</name>
    <dbReference type="NCBI Taxonomy" id="2508997"/>
    <lineage>
        <taxon>Bacteria</taxon>
        <taxon>Bacillati</taxon>
        <taxon>Actinomycetota</taxon>
        <taxon>Actinomycetes</taxon>
        <taxon>Streptosporangiales</taxon>
        <taxon>Thermomonosporaceae</taxon>
        <taxon>Actinomadura</taxon>
    </lineage>
</organism>
<keyword evidence="6 12" id="KW-0418">Kinase</keyword>
<evidence type="ECO:0000256" key="2">
    <source>
        <dbReference type="ARBA" id="ARBA00012438"/>
    </source>
</evidence>
<keyword evidence="10" id="KW-1133">Transmembrane helix</keyword>
<dbReference type="Proteomes" id="UP000309174">
    <property type="component" value="Unassembled WGS sequence"/>
</dbReference>
<evidence type="ECO:0000256" key="4">
    <source>
        <dbReference type="ARBA" id="ARBA00022679"/>
    </source>
</evidence>
<reference evidence="12 13" key="1">
    <citation type="submission" date="2019-05" db="EMBL/GenBank/DDBJ databases">
        <title>Draft genome sequence of Actinomadura sp. 14C53.</title>
        <authorList>
            <person name="Saricaoglu S."/>
            <person name="Isik K."/>
        </authorList>
    </citation>
    <scope>NUCLEOTIDE SEQUENCE [LARGE SCALE GENOMIC DNA]</scope>
    <source>
        <strain evidence="12 13">14C53</strain>
    </source>
</reference>
<keyword evidence="8" id="KW-0902">Two-component regulatory system</keyword>
<evidence type="ECO:0000256" key="10">
    <source>
        <dbReference type="SAM" id="Phobius"/>
    </source>
</evidence>
<dbReference type="GO" id="GO:0005524">
    <property type="term" value="F:ATP binding"/>
    <property type="evidence" value="ECO:0007669"/>
    <property type="project" value="UniProtKB-KW"/>
</dbReference>
<sequence length="415" mass="44282">MTSAVKRAFGRSAHATGHLAGGLRTAVPALLGLAPLAAFLVLIVLVLPWLPAAVKPLRALANAERRRAGRILGREIPEPYGPMRGEGAGEARRLVRSPDTWRDVAWMVVHGLTGLQAAVLAVAIWPAIPYTLSLPLWWWAAPDGSTSAFITLDSWPKALTMPFLQGAFDLALLLWLVPRLARWQARLAEALLGPTRRTSLAERVEELTETRAEALEAHGAELRRIERDLHDGTQAQLVAAALRLGLADRRFDVDPGAARALFLEARDGVEEALTHLRTVIRGIYPPILSDRGLAGALRALAATAQIPIELDTGADLDAEGRAPAAVEAAAYFVVAEALTNIARHSGARHGWVAVRREPARLTITVRDDGKGGADPGRGSGLDGIRRRVAALDGATRIDSPDGGGTTLEVDLPCGS</sequence>
<keyword evidence="13" id="KW-1185">Reference proteome</keyword>
<evidence type="ECO:0000256" key="3">
    <source>
        <dbReference type="ARBA" id="ARBA00022553"/>
    </source>
</evidence>